<dbReference type="Proteomes" id="UP000002027">
    <property type="component" value="Chromosome 1"/>
</dbReference>
<dbReference type="SUPFAM" id="SSF102198">
    <property type="entry name" value="Putative cyclase"/>
    <property type="match status" value="1"/>
</dbReference>
<dbReference type="HOGENOM" id="CLU_1495291_0_0_0"/>
<keyword evidence="2" id="KW-1185">Reference proteome</keyword>
<evidence type="ECO:0000313" key="2">
    <source>
        <dbReference type="Proteomes" id="UP000002027"/>
    </source>
</evidence>
<dbReference type="AlphaFoldDB" id="D1C2F2"/>
<proteinExistence type="predicted"/>
<protein>
    <submittedName>
        <fullName evidence="1">Uncharacterized protein</fullName>
    </submittedName>
</protein>
<dbReference type="Gene3D" id="3.50.30.50">
    <property type="entry name" value="Putative cyclase"/>
    <property type="match status" value="1"/>
</dbReference>
<reference evidence="2" key="1">
    <citation type="submission" date="2009-11" db="EMBL/GenBank/DDBJ databases">
        <title>The complete chromosome 1 of Sphaerobacter thermophilus DSM 20745.</title>
        <authorList>
            <person name="Lucas S."/>
            <person name="Copeland A."/>
            <person name="Lapidus A."/>
            <person name="Glavina del Rio T."/>
            <person name="Dalin E."/>
            <person name="Tice H."/>
            <person name="Bruce D."/>
            <person name="Goodwin L."/>
            <person name="Pitluck S."/>
            <person name="Kyrpides N."/>
            <person name="Mavromatis K."/>
            <person name="Ivanova N."/>
            <person name="Mikhailova N."/>
            <person name="LaButti K.M."/>
            <person name="Clum A."/>
            <person name="Sun H.I."/>
            <person name="Brettin T."/>
            <person name="Detter J.C."/>
            <person name="Han C."/>
            <person name="Larimer F."/>
            <person name="Land M."/>
            <person name="Hauser L."/>
            <person name="Markowitz V."/>
            <person name="Cheng J.F."/>
            <person name="Hugenholtz P."/>
            <person name="Woyke T."/>
            <person name="Wu D."/>
            <person name="Steenblock K."/>
            <person name="Schneider S."/>
            <person name="Pukall R."/>
            <person name="Goeker M."/>
            <person name="Klenk H.P."/>
            <person name="Eisen J.A."/>
        </authorList>
    </citation>
    <scope>NUCLEOTIDE SEQUENCE [LARGE SCALE GENOMIC DNA]</scope>
    <source>
        <strain evidence="2">ATCC 49802 / DSM 20745 / S 6022</strain>
    </source>
</reference>
<dbReference type="InterPro" id="IPR037175">
    <property type="entry name" value="KFase_sf"/>
</dbReference>
<dbReference type="GO" id="GO:0004061">
    <property type="term" value="F:arylformamidase activity"/>
    <property type="evidence" value="ECO:0007669"/>
    <property type="project" value="InterPro"/>
</dbReference>
<gene>
    <name evidence="1" type="ordered locus">Sthe_0983</name>
</gene>
<organism evidence="1 2">
    <name type="scientific">Sphaerobacter thermophilus (strain ATCC 49802 / DSM 20745 / KCCM 41009 / NCIMB 13125 / S 6022)</name>
    <dbReference type="NCBI Taxonomy" id="479434"/>
    <lineage>
        <taxon>Bacteria</taxon>
        <taxon>Pseudomonadati</taxon>
        <taxon>Thermomicrobiota</taxon>
        <taxon>Thermomicrobia</taxon>
        <taxon>Sphaerobacterales</taxon>
        <taxon>Sphaerobacterineae</taxon>
        <taxon>Sphaerobacteraceae</taxon>
        <taxon>Sphaerobacter</taxon>
    </lineage>
</organism>
<dbReference type="InParanoid" id="D1C2F2"/>
<reference evidence="1 2" key="2">
    <citation type="journal article" date="2010" name="Stand. Genomic Sci.">
        <title>Complete genome sequence of Desulfohalobium retbaense type strain (HR(100)).</title>
        <authorList>
            <person name="Spring S."/>
            <person name="Nolan M."/>
            <person name="Lapidus A."/>
            <person name="Glavina Del Rio T."/>
            <person name="Copeland A."/>
            <person name="Tice H."/>
            <person name="Cheng J.F."/>
            <person name="Lucas S."/>
            <person name="Land M."/>
            <person name="Chen F."/>
            <person name="Bruce D."/>
            <person name="Goodwin L."/>
            <person name="Pitluck S."/>
            <person name="Ivanova N."/>
            <person name="Mavromatis K."/>
            <person name="Mikhailova N."/>
            <person name="Pati A."/>
            <person name="Chen A."/>
            <person name="Palaniappan K."/>
            <person name="Hauser L."/>
            <person name="Chang Y.J."/>
            <person name="Jeffries C.D."/>
            <person name="Munk C."/>
            <person name="Kiss H."/>
            <person name="Chain P."/>
            <person name="Han C."/>
            <person name="Brettin T."/>
            <person name="Detter J.C."/>
            <person name="Schuler E."/>
            <person name="Goker M."/>
            <person name="Rohde M."/>
            <person name="Bristow J."/>
            <person name="Eisen J.A."/>
            <person name="Markowitz V."/>
            <person name="Hugenholtz P."/>
            <person name="Kyrpides N.C."/>
            <person name="Klenk H.P."/>
        </authorList>
    </citation>
    <scope>NUCLEOTIDE SEQUENCE [LARGE SCALE GENOMIC DNA]</scope>
    <source>
        <strain evidence="2">ATCC 49802 / DSM 20745 / S 6022</strain>
    </source>
</reference>
<name>D1C2F2_SPHTD</name>
<dbReference type="GO" id="GO:0019441">
    <property type="term" value="P:L-tryptophan catabolic process to kynurenine"/>
    <property type="evidence" value="ECO:0007669"/>
    <property type="project" value="InterPro"/>
</dbReference>
<evidence type="ECO:0000313" key="1">
    <source>
        <dbReference type="EMBL" id="ACZ38419.1"/>
    </source>
</evidence>
<accession>D1C2F2</accession>
<dbReference type="STRING" id="479434.Sthe_0983"/>
<sequence length="180" mass="19314">MQKTTGRGSSRPRPVFVGTLISHQGTISLRQSRRYLPRTDFAAHVTVLGAGKYGVENLAKLGTIPPKGVTIVVGAPKHAGASGGPTYVFAIYPGRDQVQRASTGARGDSMGYCPRCGENSAFGATEPGKRDLRPRALRIPAGSRIVDLPSDLQDGEVIQYGGSRFRVRRDGNDYLMEIAE</sequence>
<dbReference type="eggNOG" id="COG1878">
    <property type="taxonomic scope" value="Bacteria"/>
</dbReference>
<dbReference type="KEGG" id="sti:Sthe_0983"/>
<dbReference type="EMBL" id="CP001823">
    <property type="protein sequence ID" value="ACZ38419.1"/>
    <property type="molecule type" value="Genomic_DNA"/>
</dbReference>